<feature type="compositionally biased region" description="Polar residues" evidence="2">
    <location>
        <begin position="1"/>
        <end position="11"/>
    </location>
</feature>
<dbReference type="InterPro" id="IPR050570">
    <property type="entry name" value="Cell_wall_metabolism_enzyme"/>
</dbReference>
<dbReference type="CDD" id="cd12797">
    <property type="entry name" value="M23_peptidase"/>
    <property type="match status" value="1"/>
</dbReference>
<dbReference type="EMBL" id="AMFJ01036091">
    <property type="protein sequence ID" value="EKD25322.1"/>
    <property type="molecule type" value="Genomic_DNA"/>
</dbReference>
<dbReference type="Pfam" id="PF01551">
    <property type="entry name" value="Peptidase_M23"/>
    <property type="match status" value="1"/>
</dbReference>
<keyword evidence="1" id="KW-0732">Signal</keyword>
<gene>
    <name evidence="4" type="ORF">ACD_80C00084G0008</name>
</gene>
<comment type="caution">
    <text evidence="4">The sequence shown here is derived from an EMBL/GenBank/DDBJ whole genome shotgun (WGS) entry which is preliminary data.</text>
</comment>
<reference evidence="4" key="1">
    <citation type="journal article" date="2012" name="Science">
        <title>Fermentation, hydrogen, and sulfur metabolism in multiple uncultivated bacterial phyla.</title>
        <authorList>
            <person name="Wrighton K.C."/>
            <person name="Thomas B.C."/>
            <person name="Sharon I."/>
            <person name="Miller C.S."/>
            <person name="Castelle C.J."/>
            <person name="VerBerkmoes N.C."/>
            <person name="Wilkins M.J."/>
            <person name="Hettich R.L."/>
            <person name="Lipton M.S."/>
            <person name="Williams K.H."/>
            <person name="Long P.E."/>
            <person name="Banfield J.F."/>
        </authorList>
    </citation>
    <scope>NUCLEOTIDE SEQUENCE [LARGE SCALE GENOMIC DNA]</scope>
</reference>
<accession>K1XJE6</accession>
<feature type="region of interest" description="Disordered" evidence="2">
    <location>
        <begin position="1"/>
        <end position="24"/>
    </location>
</feature>
<dbReference type="AlphaFoldDB" id="K1XJE6"/>
<dbReference type="InterPro" id="IPR016047">
    <property type="entry name" value="M23ase_b-sheet_dom"/>
</dbReference>
<dbReference type="PANTHER" id="PTHR21666:SF289">
    <property type="entry name" value="L-ALA--D-GLU ENDOPEPTIDASE"/>
    <property type="match status" value="1"/>
</dbReference>
<name>K1XJE6_9BACT</name>
<evidence type="ECO:0000256" key="2">
    <source>
        <dbReference type="SAM" id="MobiDB-lite"/>
    </source>
</evidence>
<evidence type="ECO:0000256" key="1">
    <source>
        <dbReference type="ARBA" id="ARBA00022729"/>
    </source>
</evidence>
<dbReference type="SUPFAM" id="SSF51261">
    <property type="entry name" value="Duplicated hybrid motif"/>
    <property type="match status" value="1"/>
</dbReference>
<dbReference type="Gene3D" id="2.70.70.10">
    <property type="entry name" value="Glucose Permease (Domain IIA)"/>
    <property type="match status" value="1"/>
</dbReference>
<dbReference type="PANTHER" id="PTHR21666">
    <property type="entry name" value="PEPTIDASE-RELATED"/>
    <property type="match status" value="1"/>
</dbReference>
<feature type="compositionally biased region" description="Basic and acidic residues" evidence="2">
    <location>
        <begin position="14"/>
        <end position="24"/>
    </location>
</feature>
<feature type="domain" description="M23ase beta-sheet core" evidence="3">
    <location>
        <begin position="219"/>
        <end position="315"/>
    </location>
</feature>
<evidence type="ECO:0000313" key="4">
    <source>
        <dbReference type="EMBL" id="EKD25322.1"/>
    </source>
</evidence>
<dbReference type="GO" id="GO:0004222">
    <property type="term" value="F:metalloendopeptidase activity"/>
    <property type="evidence" value="ECO:0007669"/>
    <property type="project" value="TreeGrafter"/>
</dbReference>
<sequence length="330" mass="37379">MSVEQPKTTPETWPDSKSKESWEATIEATKEQLAEAYLNFLDQQKWGLLATGAGMGVNLNPLQKDAMEYLTTEKSVSDKKDIFSNIGKKIKEKFMEKITWWTMLAYDKKSLNKMKALIIENKDNQKNLQDLILAIKDGIDPITVKQVSTQAVEKQPSNAAPWDVAVATWALVTWAVAADATVERHKKIEYKEPIEGSDIKITSEFGERTDPITWEKKKQHNGIDIAIPEKTPVHSIVSGKVIKSERDVKGWWNYIAIQWDDGKTYSYLHLYKPSDLEVGESVNAGDIIWKVGSTGHSTWPHLHLTIKENDKPVDPLVVLPDVFDRYTTIA</sequence>
<protein>
    <submittedName>
        <fullName evidence="4">M23 peptidase protein</fullName>
    </submittedName>
</protein>
<evidence type="ECO:0000259" key="3">
    <source>
        <dbReference type="Pfam" id="PF01551"/>
    </source>
</evidence>
<proteinExistence type="predicted"/>
<dbReference type="InterPro" id="IPR011055">
    <property type="entry name" value="Dup_hybrid_motif"/>
</dbReference>
<organism evidence="4">
    <name type="scientific">uncultured bacterium</name>
    <name type="common">gcode 4</name>
    <dbReference type="NCBI Taxonomy" id="1234023"/>
    <lineage>
        <taxon>Bacteria</taxon>
        <taxon>environmental samples</taxon>
    </lineage>
</organism>